<gene>
    <name evidence="2" type="ORF">XM53_14185</name>
</gene>
<name>A0A0T5NT76_9RHOB</name>
<dbReference type="SUPFAM" id="SSF159664">
    <property type="entry name" value="CobE/GbiG C-terminal domain-like"/>
    <property type="match status" value="1"/>
</dbReference>
<accession>A0A0T5NT76</accession>
<dbReference type="GO" id="GO:0032259">
    <property type="term" value="P:methylation"/>
    <property type="evidence" value="ECO:0007669"/>
    <property type="project" value="UniProtKB-KW"/>
</dbReference>
<dbReference type="InterPro" id="IPR002750">
    <property type="entry name" value="CobE/GbiG_C"/>
</dbReference>
<dbReference type="Pfam" id="PF01890">
    <property type="entry name" value="CbiG_C"/>
    <property type="match status" value="1"/>
</dbReference>
<evidence type="ECO:0000313" key="2">
    <source>
        <dbReference type="EMBL" id="KRS11926.1"/>
    </source>
</evidence>
<dbReference type="OrthoDB" id="7475241at2"/>
<dbReference type="PATRIC" id="fig|1641875.4.peg.639"/>
<dbReference type="GO" id="GO:0009236">
    <property type="term" value="P:cobalamin biosynthetic process"/>
    <property type="evidence" value="ECO:0007669"/>
    <property type="project" value="InterPro"/>
</dbReference>
<evidence type="ECO:0000259" key="1">
    <source>
        <dbReference type="Pfam" id="PF01890"/>
    </source>
</evidence>
<dbReference type="EMBL" id="LAXJ01000016">
    <property type="protein sequence ID" value="KRS11926.1"/>
    <property type="molecule type" value="Genomic_DNA"/>
</dbReference>
<comment type="caution">
    <text evidence="2">The sequence shown here is derived from an EMBL/GenBank/DDBJ whole genome shotgun (WGS) entry which is preliminary data.</text>
</comment>
<dbReference type="STRING" id="1641875.XM53_14185"/>
<keyword evidence="2" id="KW-0808">Transferase</keyword>
<sequence length="118" mass="11984">MIVAGMGFTKRATRESFQDALTRTGGTPDALATAEDKADQLAPFARELGLPLHAVPPEELARQVTHSTSAASLRARGTGSVAEAAALAAAGPGATLLAPRSISTDRMATCALAQGKTP</sequence>
<dbReference type="Gene3D" id="3.30.420.180">
    <property type="entry name" value="CobE/GbiG C-terminal domain"/>
    <property type="match status" value="1"/>
</dbReference>
<keyword evidence="2" id="KW-0489">Methyltransferase</keyword>
<dbReference type="InterPro" id="IPR036518">
    <property type="entry name" value="CobE/GbiG_C_sf"/>
</dbReference>
<keyword evidence="3" id="KW-1185">Reference proteome</keyword>
<reference evidence="2 3" key="1">
    <citation type="submission" date="2015-04" db="EMBL/GenBank/DDBJ databases">
        <title>The draft genome sequence of Roseovarius sp.R12b.</title>
        <authorList>
            <person name="Li G."/>
            <person name="Lai Q."/>
            <person name="Shao Z."/>
            <person name="Yan P."/>
        </authorList>
    </citation>
    <scope>NUCLEOTIDE SEQUENCE [LARGE SCALE GENOMIC DNA]</scope>
    <source>
        <strain evidence="2 3">R12B</strain>
    </source>
</reference>
<dbReference type="Proteomes" id="UP000051295">
    <property type="component" value="Unassembled WGS sequence"/>
</dbReference>
<evidence type="ECO:0000313" key="3">
    <source>
        <dbReference type="Proteomes" id="UP000051295"/>
    </source>
</evidence>
<dbReference type="RefSeq" id="WP_057794417.1">
    <property type="nucleotide sequence ID" value="NZ_LAXJ01000016.1"/>
</dbReference>
<dbReference type="AlphaFoldDB" id="A0A0T5NT76"/>
<organism evidence="2 3">
    <name type="scientific">Roseovarius atlanticus</name>
    <dbReference type="NCBI Taxonomy" id="1641875"/>
    <lineage>
        <taxon>Bacteria</taxon>
        <taxon>Pseudomonadati</taxon>
        <taxon>Pseudomonadota</taxon>
        <taxon>Alphaproteobacteria</taxon>
        <taxon>Rhodobacterales</taxon>
        <taxon>Roseobacteraceae</taxon>
        <taxon>Roseovarius</taxon>
    </lineage>
</organism>
<dbReference type="GO" id="GO:0008168">
    <property type="term" value="F:methyltransferase activity"/>
    <property type="evidence" value="ECO:0007669"/>
    <property type="project" value="UniProtKB-KW"/>
</dbReference>
<proteinExistence type="predicted"/>
<feature type="domain" description="CobE/GbiG C-terminal" evidence="1">
    <location>
        <begin position="2"/>
        <end position="113"/>
    </location>
</feature>
<protein>
    <submittedName>
        <fullName evidence="2">Precorrin methylase</fullName>
    </submittedName>
</protein>